<name>A0AC60Q244_IXOPE</name>
<organism evidence="1 2">
    <name type="scientific">Ixodes persulcatus</name>
    <name type="common">Taiga tick</name>
    <dbReference type="NCBI Taxonomy" id="34615"/>
    <lineage>
        <taxon>Eukaryota</taxon>
        <taxon>Metazoa</taxon>
        <taxon>Ecdysozoa</taxon>
        <taxon>Arthropoda</taxon>
        <taxon>Chelicerata</taxon>
        <taxon>Arachnida</taxon>
        <taxon>Acari</taxon>
        <taxon>Parasitiformes</taxon>
        <taxon>Ixodida</taxon>
        <taxon>Ixodoidea</taxon>
        <taxon>Ixodidae</taxon>
        <taxon>Ixodinae</taxon>
        <taxon>Ixodes</taxon>
    </lineage>
</organism>
<evidence type="ECO:0000313" key="1">
    <source>
        <dbReference type="EMBL" id="KAG0426829.1"/>
    </source>
</evidence>
<evidence type="ECO:0000313" key="2">
    <source>
        <dbReference type="Proteomes" id="UP000805193"/>
    </source>
</evidence>
<gene>
    <name evidence="1" type="ORF">HPB47_026091</name>
</gene>
<keyword evidence="2" id="KW-1185">Reference proteome</keyword>
<reference evidence="1 2" key="1">
    <citation type="journal article" date="2020" name="Cell">
        <title>Large-Scale Comparative Analyses of Tick Genomes Elucidate Their Genetic Diversity and Vector Capacities.</title>
        <authorList>
            <consortium name="Tick Genome and Microbiome Consortium (TIGMIC)"/>
            <person name="Jia N."/>
            <person name="Wang J."/>
            <person name="Shi W."/>
            <person name="Du L."/>
            <person name="Sun Y."/>
            <person name="Zhan W."/>
            <person name="Jiang J.F."/>
            <person name="Wang Q."/>
            <person name="Zhang B."/>
            <person name="Ji P."/>
            <person name="Bell-Sakyi L."/>
            <person name="Cui X.M."/>
            <person name="Yuan T.T."/>
            <person name="Jiang B.G."/>
            <person name="Yang W.F."/>
            <person name="Lam T.T."/>
            <person name="Chang Q.C."/>
            <person name="Ding S.J."/>
            <person name="Wang X.J."/>
            <person name="Zhu J.G."/>
            <person name="Ruan X.D."/>
            <person name="Zhao L."/>
            <person name="Wei J.T."/>
            <person name="Ye R.Z."/>
            <person name="Que T.C."/>
            <person name="Du C.H."/>
            <person name="Zhou Y.H."/>
            <person name="Cheng J.X."/>
            <person name="Dai P.F."/>
            <person name="Guo W.B."/>
            <person name="Han X.H."/>
            <person name="Huang E.J."/>
            <person name="Li L.F."/>
            <person name="Wei W."/>
            <person name="Gao Y.C."/>
            <person name="Liu J.Z."/>
            <person name="Shao H.Z."/>
            <person name="Wang X."/>
            <person name="Wang C.C."/>
            <person name="Yang T.C."/>
            <person name="Huo Q.B."/>
            <person name="Li W."/>
            <person name="Chen H.Y."/>
            <person name="Chen S.E."/>
            <person name="Zhou L.G."/>
            <person name="Ni X.B."/>
            <person name="Tian J.H."/>
            <person name="Sheng Y."/>
            <person name="Liu T."/>
            <person name="Pan Y.S."/>
            <person name="Xia L.Y."/>
            <person name="Li J."/>
            <person name="Zhao F."/>
            <person name="Cao W.C."/>
        </authorList>
    </citation>
    <scope>NUCLEOTIDE SEQUENCE [LARGE SCALE GENOMIC DNA]</scope>
    <source>
        <strain evidence="1">Iper-2018</strain>
    </source>
</reference>
<comment type="caution">
    <text evidence="1">The sequence shown here is derived from an EMBL/GenBank/DDBJ whole genome shotgun (WGS) entry which is preliminary data.</text>
</comment>
<accession>A0AC60Q244</accession>
<proteinExistence type="predicted"/>
<protein>
    <submittedName>
        <fullName evidence="1">Uncharacterized protein</fullName>
    </submittedName>
</protein>
<sequence length="975" mass="109827">MGATLVDIIQSGVENLDSDVGLCAPDAEPYTLFAGLFNPVIEDYHGGFKATNKHSLTDFGDLSTLVNVDPRRPGYTFNPCLTEAQHREMEEKVSSTLRMLKGELKATYYPLTGMGKKTRQQLIDDHFLFKEGDRFLQAAIAAIKTKRWFNSVTIIAKHKNQYAREMLETLAIEENEATFVRQTTGVDLNMRIGIHTGSVLCGVLGLHKWQFDVWSNDVTLANHMESGGIAGRVHVSQATLNALGDSYAVEPGFGETRDSYLRQQNVQTFLIKRTEPTAYKKGYKRRKRRSNPEDRQSVASGVLSNGANSDHRSSASTNSTVGAHSEEDGPTVEWTPEIPFENLDNLVAFAEDDNLEDGDSVSVGGTGPENSSSEYRRSSKDEVRGSMREHVALAASISDDVDDIIDHEIELESNKKMRRENVNQFTLAFKCQLTENLFQQHQVHDTVFRSNMTCAFITWIFIVICQGIMLPKSFFMTVSYSSISGLLALVLVAAVGSECPWSPVRLVSISRTLEEQCFWRNIVICSTLFLMFVASTGTMYYMFSWMLCMVACSAFIKLNYLIKVVMLAGMALTDIVLVKVFFPTVFRRSHKGYEVIVSVDDRMPILIAVFFYIVVYHCRLTEVTSRLDFLWKRQAQANLQSMREICSYNTQLLRNVLPDHVATYFLTHDRKNEELYAQSYVCCGVLFASIPNFANFYSEDINNGVECIRLLNEIIFDFDQLLDDERFQCLEKIKTISSTYMAASGLNPKDQNLCAWVHLTALVDFAFSMKEALEDVNKHSFNNFKLRVGISHGPLVGGVIGARKPVYDIWGNTVNEASRMDSTGSLDHIQVPRATAQLLEEHGYNVQYRGPVQVKGKGTMETYYVLGKKIARVRSMNRHPSTRSTLAAFVYGLVQARKKQALGSSLSVPSPRQRTSPNSGSFIKKQKLHRMLSETPNSDRKRNRLRERRMTETAGSSQSFPDMRSADRDESFTSP</sequence>
<dbReference type="EMBL" id="JABSTQ010009681">
    <property type="protein sequence ID" value="KAG0426829.1"/>
    <property type="molecule type" value="Genomic_DNA"/>
</dbReference>
<dbReference type="Proteomes" id="UP000805193">
    <property type="component" value="Unassembled WGS sequence"/>
</dbReference>